<organism evidence="2 3">
    <name type="scientific">Penicillium steckii</name>
    <dbReference type="NCBI Taxonomy" id="303698"/>
    <lineage>
        <taxon>Eukaryota</taxon>
        <taxon>Fungi</taxon>
        <taxon>Dikarya</taxon>
        <taxon>Ascomycota</taxon>
        <taxon>Pezizomycotina</taxon>
        <taxon>Eurotiomycetes</taxon>
        <taxon>Eurotiomycetidae</taxon>
        <taxon>Eurotiales</taxon>
        <taxon>Aspergillaceae</taxon>
        <taxon>Penicillium</taxon>
    </lineage>
</organism>
<sequence>MAWGIQKLAASRLPPQPNYTTYIISNPTHHSPFLSILCYTYIHSSLSVSIFIDLVARSSTLFALRDRSAHYTGSAPAQLSSVSKLHSSVSRALSSSSFLFTIIYLIFFPFSVTMPHKVNNDSNSTLASGGSSSDQVIASEVRAANPVRKPMVVVHNKGGRIYDETRPSDWDKQRWK</sequence>
<evidence type="ECO:0000313" key="3">
    <source>
        <dbReference type="Proteomes" id="UP000191285"/>
    </source>
</evidence>
<accession>A0A1V6TSC7</accession>
<keyword evidence="1" id="KW-1133">Transmembrane helix</keyword>
<dbReference type="Proteomes" id="UP000191285">
    <property type="component" value="Unassembled WGS sequence"/>
</dbReference>
<gene>
    <name evidence="2" type="ORF">PENSTE_c003G08396</name>
</gene>
<protein>
    <submittedName>
        <fullName evidence="2">Uncharacterized protein</fullName>
    </submittedName>
</protein>
<dbReference type="EMBL" id="MLKD01000003">
    <property type="protein sequence ID" value="OQE28800.1"/>
    <property type="molecule type" value="Genomic_DNA"/>
</dbReference>
<dbReference type="AlphaFoldDB" id="A0A1V6TSC7"/>
<name>A0A1V6TSC7_9EURO</name>
<evidence type="ECO:0000313" key="2">
    <source>
        <dbReference type="EMBL" id="OQE28800.1"/>
    </source>
</evidence>
<keyword evidence="1" id="KW-0472">Membrane</keyword>
<evidence type="ECO:0000256" key="1">
    <source>
        <dbReference type="SAM" id="Phobius"/>
    </source>
</evidence>
<dbReference type="OrthoDB" id="4361146at2759"/>
<comment type="caution">
    <text evidence="2">The sequence shown here is derived from an EMBL/GenBank/DDBJ whole genome shotgun (WGS) entry which is preliminary data.</text>
</comment>
<feature type="transmembrane region" description="Helical" evidence="1">
    <location>
        <begin position="92"/>
        <end position="112"/>
    </location>
</feature>
<keyword evidence="1" id="KW-0812">Transmembrane</keyword>
<reference evidence="3" key="1">
    <citation type="journal article" date="2017" name="Nat. Microbiol.">
        <title>Global analysis of biosynthetic gene clusters reveals vast potential of secondary metabolite production in Penicillium species.</title>
        <authorList>
            <person name="Nielsen J.C."/>
            <person name="Grijseels S."/>
            <person name="Prigent S."/>
            <person name="Ji B."/>
            <person name="Dainat J."/>
            <person name="Nielsen K.F."/>
            <person name="Frisvad J.C."/>
            <person name="Workman M."/>
            <person name="Nielsen J."/>
        </authorList>
    </citation>
    <scope>NUCLEOTIDE SEQUENCE [LARGE SCALE GENOMIC DNA]</scope>
    <source>
        <strain evidence="3">IBT 24891</strain>
    </source>
</reference>
<proteinExistence type="predicted"/>
<keyword evidence="3" id="KW-1185">Reference proteome</keyword>